<organism evidence="1 2">
    <name type="scientific">Actinorhabdospora filicis</name>
    <dbReference type="NCBI Taxonomy" id="1785913"/>
    <lineage>
        <taxon>Bacteria</taxon>
        <taxon>Bacillati</taxon>
        <taxon>Actinomycetota</taxon>
        <taxon>Actinomycetes</taxon>
        <taxon>Micromonosporales</taxon>
        <taxon>Micromonosporaceae</taxon>
        <taxon>Actinorhabdospora</taxon>
    </lineage>
</organism>
<comment type="caution">
    <text evidence="1">The sequence shown here is derived from an EMBL/GenBank/DDBJ whole genome shotgun (WGS) entry which is preliminary data.</text>
</comment>
<evidence type="ECO:0000313" key="2">
    <source>
        <dbReference type="Proteomes" id="UP001165079"/>
    </source>
</evidence>
<proteinExistence type="predicted"/>
<accession>A0A9W6SQV4</accession>
<sequence length="317" mass="33097">MGVYRVRVPNPPLPGRAGADGVRAEALAWATSAPLRRLAAAFGGMVPRGPVTEVLAWLDGFSAAHWDFRGGGERSHAVRRSFDPATSALITSSADALGLVRPAPPRLDSYTHVLVLGGLFAACLDRTAHAAALLASGTSSPSVTAVGGFRPLMPAELAEASSVDAGDCVFEVEAMTVGARRAFGAGEPSTVDAGGDPSADPHRAWRVETHHLPDTTVLRVVAAPSSAPAKRRANTPDTCRFWADQVAKLGAGDRVLVVTSAIYVPFQHCDAVAAFTLPYGAVVDTVGSAPRTPPDADRLLQEIRSAIRSMRRLVAAL</sequence>
<protein>
    <submittedName>
        <fullName evidence="1">Uncharacterized protein</fullName>
    </submittedName>
</protein>
<gene>
    <name evidence="1" type="ORF">Afil01_38830</name>
</gene>
<name>A0A9W6SQV4_9ACTN</name>
<evidence type="ECO:0000313" key="1">
    <source>
        <dbReference type="EMBL" id="GLZ79076.1"/>
    </source>
</evidence>
<keyword evidence="2" id="KW-1185">Reference proteome</keyword>
<dbReference type="AlphaFoldDB" id="A0A9W6SQV4"/>
<dbReference type="EMBL" id="BSTX01000002">
    <property type="protein sequence ID" value="GLZ79076.1"/>
    <property type="molecule type" value="Genomic_DNA"/>
</dbReference>
<dbReference type="Proteomes" id="UP001165079">
    <property type="component" value="Unassembled WGS sequence"/>
</dbReference>
<reference evidence="1" key="1">
    <citation type="submission" date="2023-03" db="EMBL/GenBank/DDBJ databases">
        <title>Actinorhabdospora filicis NBRC 111898.</title>
        <authorList>
            <person name="Ichikawa N."/>
            <person name="Sato H."/>
            <person name="Tonouchi N."/>
        </authorList>
    </citation>
    <scope>NUCLEOTIDE SEQUENCE</scope>
    <source>
        <strain evidence="1">NBRC 111898</strain>
    </source>
</reference>